<dbReference type="EMBL" id="HG002219">
    <property type="protein sequence ID" value="CDF40635.1"/>
    <property type="molecule type" value="Genomic_DNA"/>
</dbReference>
<feature type="region of interest" description="Disordered" evidence="3">
    <location>
        <begin position="158"/>
        <end position="208"/>
    </location>
</feature>
<evidence type="ECO:0000259" key="4">
    <source>
        <dbReference type="Pfam" id="PF12656"/>
    </source>
</evidence>
<dbReference type="PANTHER" id="PTHR15818:SF2">
    <property type="entry name" value="G-PATCH DOMAIN AND KOW MOTIFS-CONTAINING PROTEIN"/>
    <property type="match status" value="1"/>
</dbReference>
<feature type="region of interest" description="Disordered" evidence="3">
    <location>
        <begin position="1"/>
        <end position="73"/>
    </location>
</feature>
<evidence type="ECO:0000313" key="5">
    <source>
        <dbReference type="EMBL" id="CDF40635.1"/>
    </source>
</evidence>
<gene>
    <name evidence="5" type="ORF">CHC_T00007279001</name>
</gene>
<dbReference type="GO" id="GO:0000398">
    <property type="term" value="P:mRNA splicing, via spliceosome"/>
    <property type="evidence" value="ECO:0007669"/>
    <property type="project" value="InterPro"/>
</dbReference>
<evidence type="ECO:0000256" key="2">
    <source>
        <dbReference type="ARBA" id="ARBA00023242"/>
    </source>
</evidence>
<keyword evidence="6" id="KW-1185">Reference proteome</keyword>
<feature type="compositionally biased region" description="Basic and acidic residues" evidence="3">
    <location>
        <begin position="160"/>
        <end position="176"/>
    </location>
</feature>
<feature type="region of interest" description="Disordered" evidence="3">
    <location>
        <begin position="224"/>
        <end position="275"/>
    </location>
</feature>
<dbReference type="GeneID" id="17318635"/>
<dbReference type="Proteomes" id="UP000012073">
    <property type="component" value="Unassembled WGS sequence"/>
</dbReference>
<protein>
    <recommendedName>
        <fullName evidence="4">Spp2/MOS2 G-patch domain-containing protein</fullName>
    </recommendedName>
</protein>
<dbReference type="KEGG" id="ccp:CHC_T00007279001"/>
<dbReference type="OrthoDB" id="5577072at2759"/>
<evidence type="ECO:0000313" key="6">
    <source>
        <dbReference type="Proteomes" id="UP000012073"/>
    </source>
</evidence>
<dbReference type="Pfam" id="PF12656">
    <property type="entry name" value="G-patch_2"/>
    <property type="match status" value="1"/>
</dbReference>
<name>R7QTE2_CHOCR</name>
<proteinExistence type="predicted"/>
<keyword evidence="2" id="KW-0539">Nucleus</keyword>
<reference evidence="6" key="1">
    <citation type="journal article" date="2013" name="Proc. Natl. Acad. Sci. U.S.A.">
        <title>Genome structure and metabolic features in the red seaweed Chondrus crispus shed light on evolution of the Archaeplastida.</title>
        <authorList>
            <person name="Collen J."/>
            <person name="Porcel B."/>
            <person name="Carre W."/>
            <person name="Ball S.G."/>
            <person name="Chaparro C."/>
            <person name="Tonon T."/>
            <person name="Barbeyron T."/>
            <person name="Michel G."/>
            <person name="Noel B."/>
            <person name="Valentin K."/>
            <person name="Elias M."/>
            <person name="Artiguenave F."/>
            <person name="Arun A."/>
            <person name="Aury J.M."/>
            <person name="Barbosa-Neto J.F."/>
            <person name="Bothwell J.H."/>
            <person name="Bouget F.Y."/>
            <person name="Brillet L."/>
            <person name="Cabello-Hurtado F."/>
            <person name="Capella-Gutierrez S."/>
            <person name="Charrier B."/>
            <person name="Cladiere L."/>
            <person name="Cock J.M."/>
            <person name="Coelho S.M."/>
            <person name="Colleoni C."/>
            <person name="Czjzek M."/>
            <person name="Da Silva C."/>
            <person name="Delage L."/>
            <person name="Denoeud F."/>
            <person name="Deschamps P."/>
            <person name="Dittami S.M."/>
            <person name="Gabaldon T."/>
            <person name="Gachon C.M."/>
            <person name="Groisillier A."/>
            <person name="Herve C."/>
            <person name="Jabbari K."/>
            <person name="Katinka M."/>
            <person name="Kloareg B."/>
            <person name="Kowalczyk N."/>
            <person name="Labadie K."/>
            <person name="Leblanc C."/>
            <person name="Lopez P.J."/>
            <person name="McLachlan D.H."/>
            <person name="Meslet-Cladiere L."/>
            <person name="Moustafa A."/>
            <person name="Nehr Z."/>
            <person name="Nyvall Collen P."/>
            <person name="Panaud O."/>
            <person name="Partensky F."/>
            <person name="Poulain J."/>
            <person name="Rensing S.A."/>
            <person name="Rousvoal S."/>
            <person name="Samson G."/>
            <person name="Symeonidi A."/>
            <person name="Weissenbach J."/>
            <person name="Zambounis A."/>
            <person name="Wincker P."/>
            <person name="Boyen C."/>
        </authorList>
    </citation>
    <scope>NUCLEOTIDE SEQUENCE [LARGE SCALE GENOMIC DNA]</scope>
    <source>
        <strain evidence="6">cv. Stackhouse</strain>
    </source>
</reference>
<dbReference type="InterPro" id="IPR026822">
    <property type="entry name" value="Spp2/MOS2_G-patch"/>
</dbReference>
<dbReference type="Gramene" id="CDF40635">
    <property type="protein sequence ID" value="CDF40635"/>
    <property type="gene ID" value="CHC_T00007279001"/>
</dbReference>
<evidence type="ECO:0000256" key="1">
    <source>
        <dbReference type="ARBA" id="ARBA00004123"/>
    </source>
</evidence>
<sequence>MSSFAIGLKRGRRRPHAGGLGSRCVAQPQAVHGFSGDEDSGDEKPRGKSVSHVGDSPHDQQKQIPAQGIKTNGEKGRIKVMEEKADSPKVKVSQIARLVERRKDAERELQVSDSVETKDEALFRYDVERCSREVSLQTYQGTPVDGFGAAMLRSMGWRGNTEKKGKGSKDLSDSWRPKPRPSRLGLGAKLHEKEQKSGAIQKKNHVSTSLQNVKSVGYQSLELLKGTQSEEEQSSSPKESSARHAKDVNQVPGFVGEGLKPNRRPSKRFRFTESS</sequence>
<dbReference type="RefSeq" id="XP_005710929.1">
    <property type="nucleotide sequence ID" value="XM_005710872.1"/>
</dbReference>
<evidence type="ECO:0000256" key="3">
    <source>
        <dbReference type="SAM" id="MobiDB-lite"/>
    </source>
</evidence>
<dbReference type="AlphaFoldDB" id="R7QTE2"/>
<dbReference type="GO" id="GO:0005681">
    <property type="term" value="C:spliceosomal complex"/>
    <property type="evidence" value="ECO:0007669"/>
    <property type="project" value="TreeGrafter"/>
</dbReference>
<accession>R7QTE2</accession>
<dbReference type="PANTHER" id="PTHR15818">
    <property type="entry name" value="G PATCH AND KOW-CONTAINING"/>
    <property type="match status" value="1"/>
</dbReference>
<feature type="domain" description="Spp2/MOS2 G-patch" evidence="4">
    <location>
        <begin position="133"/>
        <end position="190"/>
    </location>
</feature>
<organism evidence="5 6">
    <name type="scientific">Chondrus crispus</name>
    <name type="common">Carrageen Irish moss</name>
    <name type="synonym">Polymorpha crispa</name>
    <dbReference type="NCBI Taxonomy" id="2769"/>
    <lineage>
        <taxon>Eukaryota</taxon>
        <taxon>Rhodophyta</taxon>
        <taxon>Florideophyceae</taxon>
        <taxon>Rhodymeniophycidae</taxon>
        <taxon>Gigartinales</taxon>
        <taxon>Gigartinaceae</taxon>
        <taxon>Chondrus</taxon>
    </lineage>
</organism>
<dbReference type="InterPro" id="IPR045166">
    <property type="entry name" value="Spp2-like"/>
</dbReference>
<comment type="subcellular location">
    <subcellularLocation>
        <location evidence="1">Nucleus</location>
    </subcellularLocation>
</comment>